<dbReference type="InterPro" id="IPR044282">
    <property type="entry name" value="ABAP1/ARIA"/>
</dbReference>
<comment type="subcellular location">
    <subcellularLocation>
        <location evidence="1">Endomembrane system</location>
        <topology evidence="1">Peripheral membrane protein</topology>
    </subcellularLocation>
</comment>
<dbReference type="PANTHER" id="PTHR46710">
    <property type="entry name" value="ARM REPEAT PROTEIN INTERACTING WITH ABF2"/>
    <property type="match status" value="1"/>
</dbReference>
<feature type="repeat" description="ARM" evidence="4">
    <location>
        <begin position="363"/>
        <end position="405"/>
    </location>
</feature>
<dbReference type="GO" id="GO:0012505">
    <property type="term" value="C:endomembrane system"/>
    <property type="evidence" value="ECO:0007669"/>
    <property type="project" value="UniProtKB-SubCell"/>
</dbReference>
<dbReference type="SMART" id="SM00225">
    <property type="entry name" value="BTB"/>
    <property type="match status" value="1"/>
</dbReference>
<evidence type="ECO:0000256" key="2">
    <source>
        <dbReference type="ARBA" id="ARBA00004906"/>
    </source>
</evidence>
<gene>
    <name evidence="7" type="ORF">QN277_019017</name>
</gene>
<dbReference type="InterPro" id="IPR000210">
    <property type="entry name" value="BTB/POZ_dom"/>
</dbReference>
<comment type="caution">
    <text evidence="7">The sequence shown here is derived from an EMBL/GenBank/DDBJ whole genome shotgun (WGS) entry which is preliminary data.</text>
</comment>
<evidence type="ECO:0000256" key="5">
    <source>
        <dbReference type="SAM" id="MobiDB-lite"/>
    </source>
</evidence>
<evidence type="ECO:0000313" key="7">
    <source>
        <dbReference type="EMBL" id="KAK4276017.1"/>
    </source>
</evidence>
<evidence type="ECO:0000256" key="4">
    <source>
        <dbReference type="PROSITE-ProRule" id="PRU00259"/>
    </source>
</evidence>
<protein>
    <recommendedName>
        <fullName evidence="6">BTB domain-containing protein</fullName>
    </recommendedName>
</protein>
<feature type="repeat" description="ARM" evidence="4">
    <location>
        <begin position="196"/>
        <end position="231"/>
    </location>
</feature>
<reference evidence="7" key="1">
    <citation type="submission" date="2023-10" db="EMBL/GenBank/DDBJ databases">
        <title>Chromosome-level genome of the transformable northern wattle, Acacia crassicarpa.</title>
        <authorList>
            <person name="Massaro I."/>
            <person name="Sinha N.R."/>
            <person name="Poethig S."/>
            <person name="Leichty A.R."/>
        </authorList>
    </citation>
    <scope>NUCLEOTIDE SEQUENCE</scope>
    <source>
        <strain evidence="7">Acra3RX</strain>
        <tissue evidence="7">Leaf</tissue>
    </source>
</reference>
<proteinExistence type="predicted"/>
<organism evidence="7 8">
    <name type="scientific">Acacia crassicarpa</name>
    <name type="common">northern wattle</name>
    <dbReference type="NCBI Taxonomy" id="499986"/>
    <lineage>
        <taxon>Eukaryota</taxon>
        <taxon>Viridiplantae</taxon>
        <taxon>Streptophyta</taxon>
        <taxon>Embryophyta</taxon>
        <taxon>Tracheophyta</taxon>
        <taxon>Spermatophyta</taxon>
        <taxon>Magnoliopsida</taxon>
        <taxon>eudicotyledons</taxon>
        <taxon>Gunneridae</taxon>
        <taxon>Pentapetalae</taxon>
        <taxon>rosids</taxon>
        <taxon>fabids</taxon>
        <taxon>Fabales</taxon>
        <taxon>Fabaceae</taxon>
        <taxon>Caesalpinioideae</taxon>
        <taxon>mimosoid clade</taxon>
        <taxon>Acacieae</taxon>
        <taxon>Acacia</taxon>
    </lineage>
</organism>
<sequence>MDQPPSSAGRRSLKRNRKQEFAEEGAVHPTTDCKVLALEPQQSHQDLLSEVVAQVTILNSSLSSSQSDRLTAKRAAHLLSELAENELIVDSIVDCGAVPALLQHLKAPEPGVTKPYEHEVEQGCLLILALLAKKQPQHQQLIVDAGALAYLMDLLKRHKTCGNSPALTGLLTSAANAINNLAAGNSSIKTRVGMEGGIPPLVELFEFDDAKPQSAAAGALLSLALKNNENKNQILKLNVLPTLVLMLGSEHATTHCEAVSVISMLASYSPKMTTKVLLAGSLQPVIILLRSCCFKCQKEAARLVGIFARTDSDCKVHIAQRGAIPPLIDMLKSPHAELREMSGFAIATLVEDPHNQVGIAYNGGIEPLLNLLSSKKKTVQHNATFCVYRLAENEDNVVDIIKLGGVQKLLDGDFTAKSAKKFVGNTMEVLQEKMHGRVLKQLLHLIRFGEKAVQSYVVLALAHLCSSDDQKIIFVDNNGLAFLVDLLTSRNLNKKREASMALYSLAIRSTSISPLDTTPSSMTPQVYLCERYVNNPALSDVTFLVEGKRFYAHRISLLASFDAFRAMLDGVYREKEAKDIPIPNIKWVVFELMMRFIYTGTVDVNLDLAQDLLRAADQYLVDGLKRSCECVIAQDISLGNVSQLYELSDSMNAMSLRRACILFLLEQFEKLSVKPWYNCLLRRVAPDIIEFFRSLLGSGIDKK</sequence>
<keyword evidence="8" id="KW-1185">Reference proteome</keyword>
<dbReference type="SUPFAM" id="SSF54695">
    <property type="entry name" value="POZ domain"/>
    <property type="match status" value="1"/>
</dbReference>
<feature type="domain" description="BTB" evidence="6">
    <location>
        <begin position="539"/>
        <end position="606"/>
    </location>
</feature>
<dbReference type="PROSITE" id="PS50097">
    <property type="entry name" value="BTB"/>
    <property type="match status" value="1"/>
</dbReference>
<dbReference type="InterPro" id="IPR011333">
    <property type="entry name" value="SKP1/BTB/POZ_sf"/>
</dbReference>
<evidence type="ECO:0000256" key="3">
    <source>
        <dbReference type="ARBA" id="ARBA00022737"/>
    </source>
</evidence>
<dbReference type="Gene3D" id="1.25.10.10">
    <property type="entry name" value="Leucine-rich Repeat Variant"/>
    <property type="match status" value="2"/>
</dbReference>
<dbReference type="PROSITE" id="PS50176">
    <property type="entry name" value="ARM_REPEAT"/>
    <property type="match status" value="2"/>
</dbReference>
<dbReference type="SMART" id="SM00185">
    <property type="entry name" value="ARM"/>
    <property type="match status" value="9"/>
</dbReference>
<dbReference type="InterPro" id="IPR000225">
    <property type="entry name" value="Armadillo"/>
</dbReference>
<dbReference type="Pfam" id="PF00651">
    <property type="entry name" value="BTB"/>
    <property type="match status" value="1"/>
</dbReference>
<evidence type="ECO:0000313" key="8">
    <source>
        <dbReference type="Proteomes" id="UP001293593"/>
    </source>
</evidence>
<evidence type="ECO:0000256" key="1">
    <source>
        <dbReference type="ARBA" id="ARBA00004184"/>
    </source>
</evidence>
<keyword evidence="3" id="KW-0677">Repeat</keyword>
<name>A0AAE1JX39_9FABA</name>
<dbReference type="EMBL" id="JAWXYG010000004">
    <property type="protein sequence ID" value="KAK4276017.1"/>
    <property type="molecule type" value="Genomic_DNA"/>
</dbReference>
<dbReference type="AlphaFoldDB" id="A0AAE1JX39"/>
<dbReference type="InterPro" id="IPR016024">
    <property type="entry name" value="ARM-type_fold"/>
</dbReference>
<feature type="region of interest" description="Disordered" evidence="5">
    <location>
        <begin position="1"/>
        <end position="27"/>
    </location>
</feature>
<dbReference type="InterPro" id="IPR011989">
    <property type="entry name" value="ARM-like"/>
</dbReference>
<comment type="pathway">
    <text evidence="2">Protein modification; protein ubiquitination.</text>
</comment>
<dbReference type="SUPFAM" id="SSF48371">
    <property type="entry name" value="ARM repeat"/>
    <property type="match status" value="2"/>
</dbReference>
<dbReference type="PANTHER" id="PTHR46710:SF11">
    <property type="entry name" value="ARMADILLO BTB ARABIDOPSIS PROTEIN 1"/>
    <property type="match status" value="1"/>
</dbReference>
<evidence type="ECO:0000259" key="6">
    <source>
        <dbReference type="PROSITE" id="PS50097"/>
    </source>
</evidence>
<dbReference type="Proteomes" id="UP001293593">
    <property type="component" value="Unassembled WGS sequence"/>
</dbReference>
<dbReference type="Gene3D" id="3.30.710.10">
    <property type="entry name" value="Potassium Channel Kv1.1, Chain A"/>
    <property type="match status" value="1"/>
</dbReference>
<accession>A0AAE1JX39</accession>